<protein>
    <submittedName>
        <fullName evidence="1">Uncharacterized protein</fullName>
    </submittedName>
</protein>
<accession>A0A8E3S9D0</accession>
<proteinExistence type="predicted"/>
<keyword evidence="2" id="KW-1185">Reference proteome</keyword>
<evidence type="ECO:0000313" key="1">
    <source>
        <dbReference type="EMBL" id="QDJ14029.1"/>
    </source>
</evidence>
<dbReference type="RefSeq" id="WP_261919890.1">
    <property type="nucleotide sequence ID" value="NZ_CP022011.1"/>
</dbReference>
<organism evidence="1 2">
    <name type="scientific">Mergibacter septicus</name>
    <dbReference type="NCBI Taxonomy" id="221402"/>
    <lineage>
        <taxon>Bacteria</taxon>
        <taxon>Pseudomonadati</taxon>
        <taxon>Pseudomonadota</taxon>
        <taxon>Gammaproteobacteria</taxon>
        <taxon>Pasteurellales</taxon>
        <taxon>Pasteurellaceae</taxon>
        <taxon>Mergibacter</taxon>
    </lineage>
</organism>
<dbReference type="EMBL" id="CP022011">
    <property type="protein sequence ID" value="QDJ14029.1"/>
    <property type="molecule type" value="Genomic_DNA"/>
</dbReference>
<dbReference type="AlphaFoldDB" id="A0A8E3S9D0"/>
<dbReference type="Proteomes" id="UP000955338">
    <property type="component" value="Chromosome"/>
</dbReference>
<reference evidence="1" key="1">
    <citation type="submission" date="2017-06" db="EMBL/GenBank/DDBJ databases">
        <title>Genome sequencing of pathogenic and non-pathogenic strains within Bisgaard taxon 40.</title>
        <authorList>
            <person name="Ladner J.T."/>
            <person name="Lovett S.P."/>
            <person name="Koroleva G."/>
            <person name="Lorch J.M."/>
        </authorList>
    </citation>
    <scope>NUCLEOTIDE SEQUENCE</scope>
    <source>
        <strain evidence="1">27576-1-I1</strain>
    </source>
</reference>
<name>A0A8E3S9D0_9PAST</name>
<sequence length="189" mass="20759">MKLLNKEQCSKIYGGGIGFGEAVEGLIEGIINAAHGSEGVLSFAEALGVFESEEKVDKYTTDPDILKIDENIANTYLSELQHHNGSDKITDQQREDAIVTLQHDGRVFFNPESEKFEALGGSPQHGAYSSADIKDPFTHRELEYILKASLSDIHSTDLNKVAKGMEELKNGTREGAFHYDPNEGKFVVG</sequence>
<gene>
    <name evidence="1" type="ORF">CEP48_00605</name>
</gene>
<evidence type="ECO:0000313" key="2">
    <source>
        <dbReference type="Proteomes" id="UP000955338"/>
    </source>
</evidence>